<reference evidence="10 11" key="1">
    <citation type="submission" date="2020-08" db="EMBL/GenBank/DDBJ databases">
        <title>The genome sequence of Novosphingobium flavum 4Y4.</title>
        <authorList>
            <person name="Liu Y."/>
        </authorList>
    </citation>
    <scope>NUCLEOTIDE SEQUENCE [LARGE SCALE GENOMIC DNA]</scope>
    <source>
        <strain evidence="10 11">4Y4</strain>
    </source>
</reference>
<evidence type="ECO:0000313" key="11">
    <source>
        <dbReference type="Proteomes" id="UP000520156"/>
    </source>
</evidence>
<proteinExistence type="inferred from homology"/>
<feature type="domain" description="DHFR" evidence="9">
    <location>
        <begin position="4"/>
        <end position="159"/>
    </location>
</feature>
<dbReference type="AlphaFoldDB" id="A0A7X1F7H8"/>
<dbReference type="Pfam" id="PF00186">
    <property type="entry name" value="DHFR_1"/>
    <property type="match status" value="1"/>
</dbReference>
<evidence type="ECO:0000256" key="8">
    <source>
        <dbReference type="PIRNR" id="PIRNR000194"/>
    </source>
</evidence>
<comment type="caution">
    <text evidence="10">The sequence shown here is derived from an EMBL/GenBank/DDBJ whole genome shotgun (WGS) entry which is preliminary data.</text>
</comment>
<dbReference type="GO" id="GO:0046655">
    <property type="term" value="P:folic acid metabolic process"/>
    <property type="evidence" value="ECO:0007669"/>
    <property type="project" value="TreeGrafter"/>
</dbReference>
<comment type="pathway">
    <text evidence="1 8">Cofactor biosynthesis; tetrahydrofolate biosynthesis; 5,6,7,8-tetrahydrofolate from 7,8-dihydrofolate: step 1/1.</text>
</comment>
<dbReference type="GO" id="GO:0006730">
    <property type="term" value="P:one-carbon metabolic process"/>
    <property type="evidence" value="ECO:0007669"/>
    <property type="project" value="UniProtKB-KW"/>
</dbReference>
<dbReference type="GO" id="GO:0005829">
    <property type="term" value="C:cytosol"/>
    <property type="evidence" value="ECO:0007669"/>
    <property type="project" value="TreeGrafter"/>
</dbReference>
<accession>A0A7X1F7H8</accession>
<evidence type="ECO:0000256" key="6">
    <source>
        <dbReference type="ARBA" id="ARBA00023002"/>
    </source>
</evidence>
<dbReference type="PRINTS" id="PR00070">
    <property type="entry name" value="DHFR"/>
</dbReference>
<dbReference type="InterPro" id="IPR001796">
    <property type="entry name" value="DHFR_dom"/>
</dbReference>
<evidence type="ECO:0000256" key="5">
    <source>
        <dbReference type="ARBA" id="ARBA00022857"/>
    </source>
</evidence>
<dbReference type="PROSITE" id="PS51330">
    <property type="entry name" value="DHFR_2"/>
    <property type="match status" value="1"/>
</dbReference>
<dbReference type="GO" id="GO:0046452">
    <property type="term" value="P:dihydrofolate metabolic process"/>
    <property type="evidence" value="ECO:0007669"/>
    <property type="project" value="TreeGrafter"/>
</dbReference>
<keyword evidence="5 8" id="KW-0521">NADP</keyword>
<dbReference type="SUPFAM" id="SSF53597">
    <property type="entry name" value="Dihydrofolate reductase-like"/>
    <property type="match status" value="1"/>
</dbReference>
<dbReference type="RefSeq" id="WP_185683219.1">
    <property type="nucleotide sequence ID" value="NZ_JACLAU010000010.1"/>
</dbReference>
<dbReference type="EMBL" id="JACLAU010000010">
    <property type="protein sequence ID" value="MBC2651796.1"/>
    <property type="molecule type" value="Genomic_DNA"/>
</dbReference>
<name>A0A7X1F7H8_9SPHN</name>
<dbReference type="Proteomes" id="UP000520156">
    <property type="component" value="Unassembled WGS sequence"/>
</dbReference>
<evidence type="ECO:0000256" key="4">
    <source>
        <dbReference type="ARBA" id="ARBA00022563"/>
    </source>
</evidence>
<dbReference type="GO" id="GO:0050661">
    <property type="term" value="F:NADP binding"/>
    <property type="evidence" value="ECO:0007669"/>
    <property type="project" value="InterPro"/>
</dbReference>
<dbReference type="InterPro" id="IPR024072">
    <property type="entry name" value="DHFR-like_dom_sf"/>
</dbReference>
<dbReference type="PANTHER" id="PTHR48069:SF3">
    <property type="entry name" value="DIHYDROFOLATE REDUCTASE"/>
    <property type="match status" value="1"/>
</dbReference>
<evidence type="ECO:0000259" key="9">
    <source>
        <dbReference type="PROSITE" id="PS51330"/>
    </source>
</evidence>
<protein>
    <recommendedName>
        <fullName evidence="3 8">Dihydrofolate reductase</fullName>
        <ecNumber evidence="3 8">1.5.1.3</ecNumber>
    </recommendedName>
</protein>
<gene>
    <name evidence="10" type="ORF">H7F49_08775</name>
</gene>
<evidence type="ECO:0000256" key="3">
    <source>
        <dbReference type="ARBA" id="ARBA00012856"/>
    </source>
</evidence>
<dbReference type="InterPro" id="IPR012259">
    <property type="entry name" value="DHFR"/>
</dbReference>
<dbReference type="EC" id="1.5.1.3" evidence="3 8"/>
<sequence length="161" mass="17083">MAQDLFLIVAAARNGTIGVDGRLPWHIPADLKRFKALTMGKPMVMGRKTFVSLPGLLPGRRHIVLTRDPAWSAPGAEVAHDLDAALALAGAGEVAVIGGAEIFALALPRAARLELTEVQAEVAGDTVMPPLGPGWRETFREDHVPSGETPGHAFVTLVRDL</sequence>
<comment type="function">
    <text evidence="7 8">Key enzyme in folate metabolism. Catalyzes an essential reaction for de novo glycine and purine synthesis, and for DNA precursor synthesis.</text>
</comment>
<comment type="catalytic activity">
    <reaction evidence="8">
        <text>(6S)-5,6,7,8-tetrahydrofolate + NADP(+) = 7,8-dihydrofolate + NADPH + H(+)</text>
        <dbReference type="Rhea" id="RHEA:15009"/>
        <dbReference type="ChEBI" id="CHEBI:15378"/>
        <dbReference type="ChEBI" id="CHEBI:57451"/>
        <dbReference type="ChEBI" id="CHEBI:57453"/>
        <dbReference type="ChEBI" id="CHEBI:57783"/>
        <dbReference type="ChEBI" id="CHEBI:58349"/>
        <dbReference type="EC" id="1.5.1.3"/>
    </reaction>
</comment>
<dbReference type="GO" id="GO:0046654">
    <property type="term" value="P:tetrahydrofolate biosynthetic process"/>
    <property type="evidence" value="ECO:0007669"/>
    <property type="project" value="UniProtKB-UniPathway"/>
</dbReference>
<evidence type="ECO:0000256" key="2">
    <source>
        <dbReference type="ARBA" id="ARBA00009539"/>
    </source>
</evidence>
<keyword evidence="4 8" id="KW-0554">One-carbon metabolism</keyword>
<dbReference type="CDD" id="cd00209">
    <property type="entry name" value="DHFR"/>
    <property type="match status" value="1"/>
</dbReference>
<keyword evidence="6 8" id="KW-0560">Oxidoreductase</keyword>
<dbReference type="GO" id="GO:0004146">
    <property type="term" value="F:dihydrofolate reductase activity"/>
    <property type="evidence" value="ECO:0007669"/>
    <property type="project" value="UniProtKB-EC"/>
</dbReference>
<dbReference type="Gene3D" id="3.40.430.10">
    <property type="entry name" value="Dihydrofolate Reductase, subunit A"/>
    <property type="match status" value="1"/>
</dbReference>
<evidence type="ECO:0000313" key="10">
    <source>
        <dbReference type="EMBL" id="MBC2651796.1"/>
    </source>
</evidence>
<comment type="similarity">
    <text evidence="2 8">Belongs to the dihydrofolate reductase family.</text>
</comment>
<dbReference type="UniPathway" id="UPA00077">
    <property type="reaction ID" value="UER00158"/>
</dbReference>
<organism evidence="10 11">
    <name type="scientific">Novosphingobium aerophilum</name>
    <dbReference type="NCBI Taxonomy" id="2839843"/>
    <lineage>
        <taxon>Bacteria</taxon>
        <taxon>Pseudomonadati</taxon>
        <taxon>Pseudomonadota</taxon>
        <taxon>Alphaproteobacteria</taxon>
        <taxon>Sphingomonadales</taxon>
        <taxon>Sphingomonadaceae</taxon>
        <taxon>Novosphingobium</taxon>
    </lineage>
</organism>
<evidence type="ECO:0000256" key="1">
    <source>
        <dbReference type="ARBA" id="ARBA00004903"/>
    </source>
</evidence>
<dbReference type="PANTHER" id="PTHR48069">
    <property type="entry name" value="DIHYDROFOLATE REDUCTASE"/>
    <property type="match status" value="1"/>
</dbReference>
<keyword evidence="11" id="KW-1185">Reference proteome</keyword>
<evidence type="ECO:0000256" key="7">
    <source>
        <dbReference type="ARBA" id="ARBA00025067"/>
    </source>
</evidence>
<dbReference type="PIRSF" id="PIRSF000194">
    <property type="entry name" value="DHFR"/>
    <property type="match status" value="1"/>
</dbReference>